<protein>
    <submittedName>
        <fullName evidence="1">Uncharacterized protein</fullName>
    </submittedName>
</protein>
<accession>S8E7A1</accession>
<feature type="non-terminal residue" evidence="1">
    <location>
        <position position="56"/>
    </location>
</feature>
<evidence type="ECO:0000313" key="1">
    <source>
        <dbReference type="EMBL" id="EPT00897.1"/>
    </source>
</evidence>
<reference evidence="1 2" key="1">
    <citation type="journal article" date="2012" name="Science">
        <title>The Paleozoic origin of enzymatic lignin decomposition reconstructed from 31 fungal genomes.</title>
        <authorList>
            <person name="Floudas D."/>
            <person name="Binder M."/>
            <person name="Riley R."/>
            <person name="Barry K."/>
            <person name="Blanchette R.A."/>
            <person name="Henrissat B."/>
            <person name="Martinez A.T."/>
            <person name="Otillar R."/>
            <person name="Spatafora J.W."/>
            <person name="Yadav J.S."/>
            <person name="Aerts A."/>
            <person name="Benoit I."/>
            <person name="Boyd A."/>
            <person name="Carlson A."/>
            <person name="Copeland A."/>
            <person name="Coutinho P.M."/>
            <person name="de Vries R.P."/>
            <person name="Ferreira P."/>
            <person name="Findley K."/>
            <person name="Foster B."/>
            <person name="Gaskell J."/>
            <person name="Glotzer D."/>
            <person name="Gorecki P."/>
            <person name="Heitman J."/>
            <person name="Hesse C."/>
            <person name="Hori C."/>
            <person name="Igarashi K."/>
            <person name="Jurgens J.A."/>
            <person name="Kallen N."/>
            <person name="Kersten P."/>
            <person name="Kohler A."/>
            <person name="Kuees U."/>
            <person name="Kumar T.K.A."/>
            <person name="Kuo A."/>
            <person name="LaButti K."/>
            <person name="Larrondo L.F."/>
            <person name="Lindquist E."/>
            <person name="Ling A."/>
            <person name="Lombard V."/>
            <person name="Lucas S."/>
            <person name="Lundell T."/>
            <person name="Martin R."/>
            <person name="McLaughlin D.J."/>
            <person name="Morgenstern I."/>
            <person name="Morin E."/>
            <person name="Murat C."/>
            <person name="Nagy L.G."/>
            <person name="Nolan M."/>
            <person name="Ohm R.A."/>
            <person name="Patyshakuliyeva A."/>
            <person name="Rokas A."/>
            <person name="Ruiz-Duenas F.J."/>
            <person name="Sabat G."/>
            <person name="Salamov A."/>
            <person name="Samejima M."/>
            <person name="Schmutz J."/>
            <person name="Slot J.C."/>
            <person name="St John F."/>
            <person name="Stenlid J."/>
            <person name="Sun H."/>
            <person name="Sun S."/>
            <person name="Syed K."/>
            <person name="Tsang A."/>
            <person name="Wiebenga A."/>
            <person name="Young D."/>
            <person name="Pisabarro A."/>
            <person name="Eastwood D.C."/>
            <person name="Martin F."/>
            <person name="Cullen D."/>
            <person name="Grigoriev I.V."/>
            <person name="Hibbett D.S."/>
        </authorList>
    </citation>
    <scope>NUCLEOTIDE SEQUENCE</scope>
    <source>
        <strain evidence="2">FP-58527</strain>
    </source>
</reference>
<keyword evidence="2" id="KW-1185">Reference proteome</keyword>
<gene>
    <name evidence="1" type="ORF">FOMPIDRAFT_47466</name>
</gene>
<dbReference type="Proteomes" id="UP000015241">
    <property type="component" value="Unassembled WGS sequence"/>
</dbReference>
<dbReference type="HOGENOM" id="CLU_3019833_0_0_1"/>
<proteinExistence type="predicted"/>
<evidence type="ECO:0000313" key="2">
    <source>
        <dbReference type="Proteomes" id="UP000015241"/>
    </source>
</evidence>
<dbReference type="AlphaFoldDB" id="S8E7A1"/>
<name>S8E7A1_FOMSC</name>
<sequence>MSYDARLAAAVKHFTSGEPMLAVGHDSTPASMYGNSDLYLGLFPWLYPYGEGGFEN</sequence>
<dbReference type="EMBL" id="KE504145">
    <property type="protein sequence ID" value="EPT00897.1"/>
    <property type="molecule type" value="Genomic_DNA"/>
</dbReference>
<organism evidence="1 2">
    <name type="scientific">Fomitopsis schrenkii</name>
    <name type="common">Brown rot fungus</name>
    <dbReference type="NCBI Taxonomy" id="2126942"/>
    <lineage>
        <taxon>Eukaryota</taxon>
        <taxon>Fungi</taxon>
        <taxon>Dikarya</taxon>
        <taxon>Basidiomycota</taxon>
        <taxon>Agaricomycotina</taxon>
        <taxon>Agaricomycetes</taxon>
        <taxon>Polyporales</taxon>
        <taxon>Fomitopsis</taxon>
    </lineage>
</organism>
<dbReference type="OrthoDB" id="3221862at2759"/>
<dbReference type="InParanoid" id="S8E7A1"/>